<evidence type="ECO:0000256" key="1">
    <source>
        <dbReference type="SAM" id="SignalP"/>
    </source>
</evidence>
<keyword evidence="1" id="KW-0732">Signal</keyword>
<comment type="caution">
    <text evidence="3">The sequence shown here is derived from an EMBL/GenBank/DDBJ whole genome shotgun (WGS) entry which is preliminary data.</text>
</comment>
<organism evidence="3 4">
    <name type="scientific">Pyrocoelia pectoralis</name>
    <dbReference type="NCBI Taxonomy" id="417401"/>
    <lineage>
        <taxon>Eukaryota</taxon>
        <taxon>Metazoa</taxon>
        <taxon>Ecdysozoa</taxon>
        <taxon>Arthropoda</taxon>
        <taxon>Hexapoda</taxon>
        <taxon>Insecta</taxon>
        <taxon>Pterygota</taxon>
        <taxon>Neoptera</taxon>
        <taxon>Endopterygota</taxon>
        <taxon>Coleoptera</taxon>
        <taxon>Polyphaga</taxon>
        <taxon>Elateriformia</taxon>
        <taxon>Elateroidea</taxon>
        <taxon>Lampyridae</taxon>
        <taxon>Lampyrinae</taxon>
        <taxon>Pyrocoelia</taxon>
    </lineage>
</organism>
<evidence type="ECO:0000313" key="3">
    <source>
        <dbReference type="EMBL" id="KAK5649084.1"/>
    </source>
</evidence>
<gene>
    <name evidence="3" type="ORF">RI129_003976</name>
</gene>
<feature type="chain" id="PRO_5042891179" description="CCC domain-containing protein" evidence="1">
    <location>
        <begin position="24"/>
        <end position="165"/>
    </location>
</feature>
<dbReference type="InterPro" id="IPR058250">
    <property type="entry name" value="CCC"/>
</dbReference>
<dbReference type="EMBL" id="JAVRBK010000002">
    <property type="protein sequence ID" value="KAK5649084.1"/>
    <property type="molecule type" value="Genomic_DNA"/>
</dbReference>
<protein>
    <recommendedName>
        <fullName evidence="2">CCC domain-containing protein</fullName>
    </recommendedName>
</protein>
<dbReference type="Pfam" id="PF26644">
    <property type="entry name" value="CCC"/>
    <property type="match status" value="1"/>
</dbReference>
<reference evidence="3 4" key="1">
    <citation type="journal article" date="2024" name="Insects">
        <title>An Improved Chromosome-Level Genome Assembly of the Firefly Pyrocoelia pectoralis.</title>
        <authorList>
            <person name="Fu X."/>
            <person name="Meyer-Rochow V.B."/>
            <person name="Ballantyne L."/>
            <person name="Zhu X."/>
        </authorList>
    </citation>
    <scope>NUCLEOTIDE SEQUENCE [LARGE SCALE GENOMIC DNA]</scope>
    <source>
        <strain evidence="3">XCY_ONT2</strain>
    </source>
</reference>
<evidence type="ECO:0000313" key="4">
    <source>
        <dbReference type="Proteomes" id="UP001329430"/>
    </source>
</evidence>
<feature type="signal peptide" evidence="1">
    <location>
        <begin position="1"/>
        <end position="23"/>
    </location>
</feature>
<dbReference type="AlphaFoldDB" id="A0AAN7VT51"/>
<accession>A0AAN7VT51</accession>
<sequence>MCRNVLGCIVAFFFLLLIWGITSQKQIIAYEEYVIEHEISTEHARNAALAIDLNSVETPPGCQKCSKSEIKYCLGSDFINDHCCCDKRYHEVLPYIPHTCYLGTQLCKPIAGDCLTYKTIRKCCCTRYLINKLKINKIKAHISKEVQRRYFVEVSIKLPIMVQSF</sequence>
<feature type="domain" description="CCC" evidence="2">
    <location>
        <begin position="34"/>
        <end position="134"/>
    </location>
</feature>
<name>A0AAN7VT51_9COLE</name>
<proteinExistence type="predicted"/>
<evidence type="ECO:0000259" key="2">
    <source>
        <dbReference type="Pfam" id="PF26644"/>
    </source>
</evidence>
<keyword evidence="4" id="KW-1185">Reference proteome</keyword>
<dbReference type="Proteomes" id="UP001329430">
    <property type="component" value="Chromosome 2"/>
</dbReference>